<dbReference type="InterPro" id="IPR036249">
    <property type="entry name" value="Thioredoxin-like_sf"/>
</dbReference>
<dbReference type="PROSITE" id="PS51352">
    <property type="entry name" value="THIOREDOXIN_2"/>
    <property type="match status" value="1"/>
</dbReference>
<feature type="domain" description="Thioredoxin" evidence="3">
    <location>
        <begin position="258"/>
        <end position="400"/>
    </location>
</feature>
<sequence length="403" mass="45817">MKARLVFIGGFLLSMMILSAQNGQVDYLRKVLGNLEKIESATYFVIEQTWEPGDTTALVNRKTFCIEYDHPGDTTIGAMFVNFDGVDTTKAVFGYDGTIRAIAYHDIKKLEIDDFTTKPLPFRPLSSPFFNYTRNIIKYALETPDNITVVVEDDVTDWHIRIVINENEQVEFFGKACHLPVNPYCWDPTSIYELWVSKANNLPYKVRREMSTNISMKECLDAQLNSVSKEKFDLLLFFPKDYKIMKYGERKNVQYASKLLSKKAPDWTLKDAAGKAVSLSDIKSKALLIQFTGIGCGPCRASIPFLNKLRTEFSIDDLGLVAIETWKREGYALQNYINRCGIKYMLLGGTDEISKEYQTGGSVPVFFLLDEKRIVRNVFDGYGEKVTDKEILNAINLLSLSSE</sequence>
<dbReference type="RefSeq" id="WP_025076143.1">
    <property type="nucleotide sequence ID" value="NZ_FQVD01000044.1"/>
</dbReference>
<keyword evidence="2" id="KW-0732">Signal</keyword>
<feature type="signal peptide" evidence="2">
    <location>
        <begin position="1"/>
        <end position="20"/>
    </location>
</feature>
<dbReference type="Proteomes" id="UP000184436">
    <property type="component" value="Unassembled WGS sequence"/>
</dbReference>
<dbReference type="InterPro" id="IPR050553">
    <property type="entry name" value="Thioredoxin_ResA/DsbE_sf"/>
</dbReference>
<gene>
    <name evidence="4" type="ORF">SAMN05444349_14422</name>
</gene>
<dbReference type="PROSITE" id="PS00194">
    <property type="entry name" value="THIOREDOXIN_1"/>
    <property type="match status" value="1"/>
</dbReference>
<dbReference type="InterPro" id="IPR017937">
    <property type="entry name" value="Thioredoxin_CS"/>
</dbReference>
<dbReference type="InterPro" id="IPR013766">
    <property type="entry name" value="Thioredoxin_domain"/>
</dbReference>
<proteinExistence type="predicted"/>
<dbReference type="Gene3D" id="3.40.30.10">
    <property type="entry name" value="Glutaredoxin"/>
    <property type="match status" value="1"/>
</dbReference>
<dbReference type="PANTHER" id="PTHR42852">
    <property type="entry name" value="THIOL:DISULFIDE INTERCHANGE PROTEIN DSBE"/>
    <property type="match status" value="1"/>
</dbReference>
<dbReference type="STRING" id="871325.SAMN05444349_14422"/>
<organism evidence="4 5">
    <name type="scientific">Bacteroides faecichinchillae</name>
    <dbReference type="NCBI Taxonomy" id="871325"/>
    <lineage>
        <taxon>Bacteria</taxon>
        <taxon>Pseudomonadati</taxon>
        <taxon>Bacteroidota</taxon>
        <taxon>Bacteroidia</taxon>
        <taxon>Bacteroidales</taxon>
        <taxon>Bacteroidaceae</taxon>
        <taxon>Bacteroides</taxon>
    </lineage>
</organism>
<dbReference type="SUPFAM" id="SSF52833">
    <property type="entry name" value="Thioredoxin-like"/>
    <property type="match status" value="1"/>
</dbReference>
<name>A0A1M5FG44_9BACE</name>
<dbReference type="CDD" id="cd02966">
    <property type="entry name" value="TlpA_like_family"/>
    <property type="match status" value="1"/>
</dbReference>
<protein>
    <submittedName>
        <fullName evidence="4">Peroxiredoxin</fullName>
    </submittedName>
</protein>
<dbReference type="PANTHER" id="PTHR42852:SF17">
    <property type="entry name" value="THIOREDOXIN-LIKE PROTEIN HI_1115"/>
    <property type="match status" value="1"/>
</dbReference>
<accession>A0A1M5FG44</accession>
<dbReference type="EMBL" id="FQVD01000044">
    <property type="protein sequence ID" value="SHF90132.1"/>
    <property type="molecule type" value="Genomic_DNA"/>
</dbReference>
<feature type="chain" id="PRO_5030031398" evidence="2">
    <location>
        <begin position="21"/>
        <end position="403"/>
    </location>
</feature>
<dbReference type="OrthoDB" id="1099669at2"/>
<evidence type="ECO:0000256" key="2">
    <source>
        <dbReference type="SAM" id="SignalP"/>
    </source>
</evidence>
<keyword evidence="5" id="KW-1185">Reference proteome</keyword>
<evidence type="ECO:0000259" key="3">
    <source>
        <dbReference type="PROSITE" id="PS51352"/>
    </source>
</evidence>
<dbReference type="AlphaFoldDB" id="A0A1M5FG44"/>
<reference evidence="4 5" key="1">
    <citation type="submission" date="2016-11" db="EMBL/GenBank/DDBJ databases">
        <authorList>
            <person name="Jaros S."/>
            <person name="Januszkiewicz K."/>
            <person name="Wedrychowicz H."/>
        </authorList>
    </citation>
    <scope>NUCLEOTIDE SEQUENCE [LARGE SCALE GENOMIC DNA]</scope>
    <source>
        <strain evidence="4 5">DSM 26883</strain>
    </source>
</reference>
<dbReference type="GO" id="GO:0016491">
    <property type="term" value="F:oxidoreductase activity"/>
    <property type="evidence" value="ECO:0007669"/>
    <property type="project" value="InterPro"/>
</dbReference>
<evidence type="ECO:0000256" key="1">
    <source>
        <dbReference type="ARBA" id="ARBA00023284"/>
    </source>
</evidence>
<evidence type="ECO:0000313" key="5">
    <source>
        <dbReference type="Proteomes" id="UP000184436"/>
    </source>
</evidence>
<evidence type="ECO:0000313" key="4">
    <source>
        <dbReference type="EMBL" id="SHF90132.1"/>
    </source>
</evidence>
<dbReference type="GO" id="GO:0016209">
    <property type="term" value="F:antioxidant activity"/>
    <property type="evidence" value="ECO:0007669"/>
    <property type="project" value="InterPro"/>
</dbReference>
<keyword evidence="1" id="KW-0676">Redox-active center</keyword>
<dbReference type="InterPro" id="IPR000866">
    <property type="entry name" value="AhpC/TSA"/>
</dbReference>
<dbReference type="Pfam" id="PF00578">
    <property type="entry name" value="AhpC-TSA"/>
    <property type="match status" value="1"/>
</dbReference>